<dbReference type="GO" id="GO:0005763">
    <property type="term" value="C:mitochondrial small ribosomal subunit"/>
    <property type="evidence" value="ECO:0007669"/>
    <property type="project" value="TreeGrafter"/>
</dbReference>
<keyword evidence="6" id="KW-1185">Reference proteome</keyword>
<comment type="similarity">
    <text evidence="1">Belongs to the bacterial ribosomal protein bS21 family.</text>
</comment>
<feature type="compositionally biased region" description="Gly residues" evidence="4">
    <location>
        <begin position="1"/>
        <end position="10"/>
    </location>
</feature>
<keyword evidence="2" id="KW-0689">Ribosomal protein</keyword>
<keyword evidence="3" id="KW-0687">Ribonucleoprotein</keyword>
<dbReference type="KEGG" id="chig:CH63R_13488"/>
<accession>A0A1B7XR65</accession>
<evidence type="ECO:0000313" key="5">
    <source>
        <dbReference type="EMBL" id="OBR02262.1"/>
    </source>
</evidence>
<dbReference type="Pfam" id="PF01165">
    <property type="entry name" value="Ribosomal_S21"/>
    <property type="match status" value="1"/>
</dbReference>
<comment type="caution">
    <text evidence="5">The sequence shown here is derived from an EMBL/GenBank/DDBJ whole genome shotgun (WGS) entry which is preliminary data.</text>
</comment>
<dbReference type="InterPro" id="IPR052837">
    <property type="entry name" value="Mitoribosomal_bS21"/>
</dbReference>
<dbReference type="RefSeq" id="XP_018150780.1">
    <property type="nucleotide sequence ID" value="XM_018308462.1"/>
</dbReference>
<reference evidence="6" key="1">
    <citation type="journal article" date="2017" name="BMC Genomics">
        <title>Gapless genome assembly of Colletotrichum higginsianum reveals chromosome structure and association of transposable elements with secondary metabolite gene clusters.</title>
        <authorList>
            <person name="Dallery J.-F."/>
            <person name="Lapalu N."/>
            <person name="Zampounis A."/>
            <person name="Pigne S."/>
            <person name="Luyten I."/>
            <person name="Amselem J."/>
            <person name="Wittenberg A.H.J."/>
            <person name="Zhou S."/>
            <person name="de Queiroz M.V."/>
            <person name="Robin G.P."/>
            <person name="Auger A."/>
            <person name="Hainaut M."/>
            <person name="Henrissat B."/>
            <person name="Kim K.-T."/>
            <person name="Lee Y.-H."/>
            <person name="Lespinet O."/>
            <person name="Schwartz D.C."/>
            <person name="Thon M.R."/>
            <person name="O'Connell R.J."/>
        </authorList>
    </citation>
    <scope>NUCLEOTIDE SEQUENCE [LARGE SCALE GENOMIC DNA]</scope>
    <source>
        <strain evidence="6">IMI 349063</strain>
    </source>
</reference>
<evidence type="ECO:0000313" key="6">
    <source>
        <dbReference type="Proteomes" id="UP000092177"/>
    </source>
</evidence>
<evidence type="ECO:0000256" key="1">
    <source>
        <dbReference type="ARBA" id="ARBA00006640"/>
    </source>
</evidence>
<dbReference type="EMBL" id="LTAN01000010">
    <property type="protein sequence ID" value="OBR02262.1"/>
    <property type="molecule type" value="Genomic_DNA"/>
</dbReference>
<proteinExistence type="inferred from homology"/>
<evidence type="ECO:0000256" key="4">
    <source>
        <dbReference type="SAM" id="MobiDB-lite"/>
    </source>
</evidence>
<dbReference type="AlphaFoldDB" id="A0A1B7XR65"/>
<evidence type="ECO:0008006" key="7">
    <source>
        <dbReference type="Google" id="ProtNLM"/>
    </source>
</evidence>
<name>A0A1B7XR65_COLHI</name>
<dbReference type="PANTHER" id="PTHR41237:SF1">
    <property type="entry name" value="SMALL RIBOSOMAL SUBUNIT PROTEIN BS21M"/>
    <property type="match status" value="1"/>
</dbReference>
<gene>
    <name evidence="5" type="ORF">CH63R_13488</name>
</gene>
<feature type="compositionally biased region" description="Low complexity" evidence="4">
    <location>
        <begin position="117"/>
        <end position="126"/>
    </location>
</feature>
<dbReference type="GO" id="GO:0070124">
    <property type="term" value="P:mitochondrial translational initiation"/>
    <property type="evidence" value="ECO:0007669"/>
    <property type="project" value="TreeGrafter"/>
</dbReference>
<sequence length="283" mass="31545">MYGCSGGAPSGSGRLRRRQNPSPDTAPRPAVRDLSLDLLQEIFWNPSSGGDIDCQRSSTSTPIVCAYTMASEIGLLSRRLLTSCTIRNPSLRAPLALRQSLWALPRTFATSSALLEPPRSGGSRSAPTPPSSRPPATRITPPPPPPAALFGAAPASREKKPDSPFTYDATSDVFDISKIIAMESDEFMKKHYPTGHQEPPLRTRPSTGRTIHLGGNLDLPRALKNLDYQCRKNKLKRQWHSQRFHERPGKKRKRLVSERWRARFKEGFQATVQRVQELKNQGW</sequence>
<dbReference type="GeneID" id="28872569"/>
<feature type="region of interest" description="Disordered" evidence="4">
    <location>
        <begin position="1"/>
        <end position="30"/>
    </location>
</feature>
<dbReference type="VEuPathDB" id="FungiDB:CH63R_13488"/>
<dbReference type="InterPro" id="IPR001911">
    <property type="entry name" value="Ribosomal_bS21"/>
</dbReference>
<feature type="region of interest" description="Disordered" evidence="4">
    <location>
        <begin position="113"/>
        <end position="167"/>
    </location>
</feature>
<protein>
    <recommendedName>
        <fullName evidence="7">37S ribosomal protein mrp21, mitochondrial</fullName>
    </recommendedName>
</protein>
<evidence type="ECO:0000256" key="3">
    <source>
        <dbReference type="ARBA" id="ARBA00023274"/>
    </source>
</evidence>
<organism evidence="5 6">
    <name type="scientific">Colletotrichum higginsianum (strain IMI 349063)</name>
    <name type="common">Crucifer anthracnose fungus</name>
    <dbReference type="NCBI Taxonomy" id="759273"/>
    <lineage>
        <taxon>Eukaryota</taxon>
        <taxon>Fungi</taxon>
        <taxon>Dikarya</taxon>
        <taxon>Ascomycota</taxon>
        <taxon>Pezizomycotina</taxon>
        <taxon>Sordariomycetes</taxon>
        <taxon>Hypocreomycetidae</taxon>
        <taxon>Glomerellales</taxon>
        <taxon>Glomerellaceae</taxon>
        <taxon>Colletotrichum</taxon>
        <taxon>Colletotrichum destructivum species complex</taxon>
    </lineage>
</organism>
<dbReference type="OrthoDB" id="2501249at2759"/>
<dbReference type="GO" id="GO:0003735">
    <property type="term" value="F:structural constituent of ribosome"/>
    <property type="evidence" value="ECO:0007669"/>
    <property type="project" value="InterPro"/>
</dbReference>
<dbReference type="PANTHER" id="PTHR41237">
    <property type="entry name" value="37S RIBOSOMAL PROTEIN MRP21, MITOCHONDRIAL"/>
    <property type="match status" value="1"/>
</dbReference>
<evidence type="ECO:0000256" key="2">
    <source>
        <dbReference type="ARBA" id="ARBA00022980"/>
    </source>
</evidence>
<dbReference type="Proteomes" id="UP000092177">
    <property type="component" value="Chromosome 10"/>
</dbReference>